<evidence type="ECO:0000256" key="3">
    <source>
        <dbReference type="ARBA" id="ARBA00012953"/>
    </source>
</evidence>
<dbReference type="SUPFAM" id="SSF142823">
    <property type="entry name" value="ComB-like"/>
    <property type="match status" value="1"/>
</dbReference>
<dbReference type="EMBL" id="VSIX01000065">
    <property type="protein sequence ID" value="TYB30893.1"/>
    <property type="molecule type" value="Genomic_DNA"/>
</dbReference>
<dbReference type="EC" id="3.1.3.71" evidence="3"/>
<dbReference type="GO" id="GO:0050532">
    <property type="term" value="F:2-phosphosulfolactate phosphatase activity"/>
    <property type="evidence" value="ECO:0007669"/>
    <property type="project" value="UniProtKB-EC"/>
</dbReference>
<comment type="catalytic activity">
    <reaction evidence="7">
        <text>(2R)-O-phospho-3-sulfolactate + H2O = (2R)-3-sulfolactate + phosphate</text>
        <dbReference type="Rhea" id="RHEA:23416"/>
        <dbReference type="ChEBI" id="CHEBI:15377"/>
        <dbReference type="ChEBI" id="CHEBI:15597"/>
        <dbReference type="ChEBI" id="CHEBI:43474"/>
        <dbReference type="ChEBI" id="CHEBI:58738"/>
        <dbReference type="EC" id="3.1.3.71"/>
    </reaction>
</comment>
<name>A0A5D0MH05_9BACT</name>
<dbReference type="GO" id="GO:0050545">
    <property type="term" value="F:sulfopyruvate decarboxylase activity"/>
    <property type="evidence" value="ECO:0007669"/>
    <property type="project" value="TreeGrafter"/>
</dbReference>
<keyword evidence="6" id="KW-0460">Magnesium</keyword>
<reference evidence="8" key="1">
    <citation type="submission" date="2019-08" db="EMBL/GenBank/DDBJ databases">
        <title>Genomic characterization of a novel candidate phylum (ARYD3) from a high temperature, high salinity tertiary oil reservoir in north central Oklahoma, USA.</title>
        <authorList>
            <person name="Youssef N.H."/>
            <person name="Yadav A."/>
            <person name="Elshahed M.S."/>
        </authorList>
    </citation>
    <scope>NUCLEOTIDE SEQUENCE [LARGE SCALE GENOMIC DNA]</scope>
    <source>
        <strain evidence="8">ARYD3</strain>
    </source>
</reference>
<dbReference type="Proteomes" id="UP000324143">
    <property type="component" value="Unassembled WGS sequence"/>
</dbReference>
<dbReference type="GO" id="GO:0000287">
    <property type="term" value="F:magnesium ion binding"/>
    <property type="evidence" value="ECO:0007669"/>
    <property type="project" value="InterPro"/>
</dbReference>
<evidence type="ECO:0000256" key="2">
    <source>
        <dbReference type="ARBA" id="ARBA00009997"/>
    </source>
</evidence>
<evidence type="ECO:0000313" key="9">
    <source>
        <dbReference type="Proteomes" id="UP000324143"/>
    </source>
</evidence>
<keyword evidence="5" id="KW-0378">Hydrolase</keyword>
<dbReference type="Pfam" id="PF04029">
    <property type="entry name" value="2-ph_phosp"/>
    <property type="match status" value="1"/>
</dbReference>
<keyword evidence="9" id="KW-1185">Reference proteome</keyword>
<evidence type="ECO:0000256" key="5">
    <source>
        <dbReference type="ARBA" id="ARBA00022801"/>
    </source>
</evidence>
<comment type="similarity">
    <text evidence="2">Belongs to the ComB family.</text>
</comment>
<evidence type="ECO:0000256" key="4">
    <source>
        <dbReference type="ARBA" id="ARBA00021948"/>
    </source>
</evidence>
<evidence type="ECO:0000256" key="7">
    <source>
        <dbReference type="ARBA" id="ARBA00033711"/>
    </source>
</evidence>
<dbReference type="PANTHER" id="PTHR37311">
    <property type="entry name" value="2-PHOSPHOSULFOLACTATE PHOSPHATASE-RELATED"/>
    <property type="match status" value="1"/>
</dbReference>
<sequence length="230" mass="26108">MNICIKKLLAGAKSAKGLAVIIDVFRAFSTCCYIFANNAKNIIVTDNIEIAFKLKQNHPEYFLIGERDGKKIKNFDFGNSPYEIQEVDFTERTVILTTSAGTKGLINASNAEKIITGSFVNADAIIKYIKNGKFKNISLVAMGNNGKVMNREDLLCARYLKKKLQNKKVNYDKDKLESILKQNAGSRFFNRSIKDSYPQDFYLSIDINKFDFVVEAERIKKDIFLLKNTN</sequence>
<protein>
    <recommendedName>
        <fullName evidence="4">Probable 2-phosphosulfolactate phosphatase</fullName>
        <ecNumber evidence="3">3.1.3.71</ecNumber>
    </recommendedName>
</protein>
<dbReference type="InterPro" id="IPR036702">
    <property type="entry name" value="ComB-like_sf"/>
</dbReference>
<gene>
    <name evidence="8" type="ORF">FXF47_06840</name>
</gene>
<dbReference type="Gene3D" id="3.90.1560.10">
    <property type="entry name" value="ComB-like"/>
    <property type="match status" value="1"/>
</dbReference>
<evidence type="ECO:0000256" key="6">
    <source>
        <dbReference type="ARBA" id="ARBA00022842"/>
    </source>
</evidence>
<dbReference type="PANTHER" id="PTHR37311:SF1">
    <property type="entry name" value="2-PHOSPHOSULFOLACTATE PHOSPHATASE-RELATED"/>
    <property type="match status" value="1"/>
</dbReference>
<dbReference type="AlphaFoldDB" id="A0A5D0MH05"/>
<accession>A0A5D0MH05</accession>
<dbReference type="InterPro" id="IPR005238">
    <property type="entry name" value="ComB-like"/>
</dbReference>
<organism evidence="8 9">
    <name type="scientific">Candidatus Mcinerneyibacterium aminivorans</name>
    <dbReference type="NCBI Taxonomy" id="2703815"/>
    <lineage>
        <taxon>Bacteria</taxon>
        <taxon>Candidatus Macinerneyibacteriota</taxon>
        <taxon>Candidatus Mcinerneyibacteria</taxon>
        <taxon>Candidatus Mcinerneyibacteriales</taxon>
        <taxon>Candidatus Mcinerneyibacteriaceae</taxon>
        <taxon>Candidatus Mcinerneyibacterium</taxon>
    </lineage>
</organism>
<comment type="caution">
    <text evidence="8">The sequence shown here is derived from an EMBL/GenBank/DDBJ whole genome shotgun (WGS) entry which is preliminary data.</text>
</comment>
<evidence type="ECO:0000313" key="8">
    <source>
        <dbReference type="EMBL" id="TYB30893.1"/>
    </source>
</evidence>
<evidence type="ECO:0000256" key="1">
    <source>
        <dbReference type="ARBA" id="ARBA00001946"/>
    </source>
</evidence>
<comment type="cofactor">
    <cofactor evidence="1">
        <name>Mg(2+)</name>
        <dbReference type="ChEBI" id="CHEBI:18420"/>
    </cofactor>
</comment>
<proteinExistence type="inferred from homology"/>